<dbReference type="PROSITE" id="PS51866">
    <property type="entry name" value="MOP"/>
    <property type="match status" value="1"/>
</dbReference>
<proteinExistence type="inferred from homology"/>
<dbReference type="InterPro" id="IPR004606">
    <property type="entry name" value="Mop_domain"/>
</dbReference>
<sequence>MKVRGNLWFEDRERAWFGPGRIELLEQIDRYGSIAKAAKAMGMSYKSAWEALNEMNAAESEPLVIRSTGGSGGGGTRLTPRGHEYIRIYRELQTLQQKLFDLLDRQSDSLEDLLAMGRRLTLQTSARNQWFATVESLECDAVGCRVRLNVEESFSLDAFVTHTSAQRMGLEPGTPVYALAKSGWVRLHATGPEPTIPNLLPCTVESLKEGVQQNEVHLRLPGSQPLVALLPRDSELSTLQSGEKLYASIDPQQIILAR</sequence>
<gene>
    <name evidence="7" type="ORF">ENJ74_01545</name>
</gene>
<dbReference type="Pfam" id="PF03459">
    <property type="entry name" value="TOBE"/>
    <property type="match status" value="2"/>
</dbReference>
<dbReference type="InterPro" id="IPR016462">
    <property type="entry name" value="ModE"/>
</dbReference>
<dbReference type="Gene3D" id="1.10.10.10">
    <property type="entry name" value="Winged helix-like DNA-binding domain superfamily/Winged helix DNA-binding domain"/>
    <property type="match status" value="1"/>
</dbReference>
<accession>A0A7V2SIA6</accession>
<evidence type="ECO:0000259" key="6">
    <source>
        <dbReference type="PROSITE" id="PS51866"/>
    </source>
</evidence>
<dbReference type="Pfam" id="PF00126">
    <property type="entry name" value="HTH_1"/>
    <property type="match status" value="1"/>
</dbReference>
<protein>
    <submittedName>
        <fullName evidence="7">LysR family transcriptional regulator</fullName>
    </submittedName>
</protein>
<evidence type="ECO:0000256" key="3">
    <source>
        <dbReference type="ARBA" id="ARBA00022505"/>
    </source>
</evidence>
<dbReference type="GO" id="GO:0003700">
    <property type="term" value="F:DNA-binding transcription factor activity"/>
    <property type="evidence" value="ECO:0007669"/>
    <property type="project" value="InterPro"/>
</dbReference>
<dbReference type="InterPro" id="IPR051815">
    <property type="entry name" value="Molybdate_resp_trans_reg"/>
</dbReference>
<evidence type="ECO:0000256" key="4">
    <source>
        <dbReference type="ARBA" id="ARBA00022737"/>
    </source>
</evidence>
<dbReference type="InterPro" id="IPR000847">
    <property type="entry name" value="LysR_HTH_N"/>
</dbReference>
<dbReference type="EMBL" id="DRNO01000105">
    <property type="protein sequence ID" value="HFC03532.1"/>
    <property type="molecule type" value="Genomic_DNA"/>
</dbReference>
<dbReference type="SUPFAM" id="SSF46785">
    <property type="entry name" value="Winged helix' DNA-binding domain"/>
    <property type="match status" value="1"/>
</dbReference>
<evidence type="ECO:0000256" key="1">
    <source>
        <dbReference type="ARBA" id="ARBA00008110"/>
    </source>
</evidence>
<evidence type="ECO:0000256" key="5">
    <source>
        <dbReference type="PIRNR" id="PIRNR005763"/>
    </source>
</evidence>
<reference evidence="7" key="1">
    <citation type="journal article" date="2020" name="mSystems">
        <title>Genome- and Community-Level Interaction Insights into Carbon Utilization and Element Cycling Functions of Hydrothermarchaeota in Hydrothermal Sediment.</title>
        <authorList>
            <person name="Zhou Z."/>
            <person name="Liu Y."/>
            <person name="Xu W."/>
            <person name="Pan J."/>
            <person name="Luo Z.H."/>
            <person name="Li M."/>
        </authorList>
    </citation>
    <scope>NUCLEOTIDE SEQUENCE [LARGE SCALE GENOMIC DNA]</scope>
    <source>
        <strain evidence="7">HyVt-513</strain>
    </source>
</reference>
<dbReference type="PANTHER" id="PTHR30432">
    <property type="entry name" value="TRANSCRIPTIONAL REGULATOR MODE"/>
    <property type="match status" value="1"/>
</dbReference>
<comment type="caution">
    <text evidence="7">The sequence shown here is derived from an EMBL/GenBank/DDBJ whole genome shotgun (WGS) entry which is preliminary data.</text>
</comment>
<name>A0A7V2SIA6_9BACT</name>
<dbReference type="PANTHER" id="PTHR30432:SF1">
    <property type="entry name" value="DNA-BINDING TRANSCRIPTIONAL DUAL REGULATOR MODE"/>
    <property type="match status" value="1"/>
</dbReference>
<dbReference type="InterPro" id="IPR036388">
    <property type="entry name" value="WH-like_DNA-bd_sf"/>
</dbReference>
<dbReference type="NCBIfam" id="TIGR00638">
    <property type="entry name" value="Mop"/>
    <property type="match status" value="1"/>
</dbReference>
<evidence type="ECO:0000313" key="7">
    <source>
        <dbReference type="EMBL" id="HFC03532.1"/>
    </source>
</evidence>
<dbReference type="PIRSF" id="PIRSF005763">
    <property type="entry name" value="Txn_reg_ModE"/>
    <property type="match status" value="1"/>
</dbReference>
<feature type="domain" description="Mop" evidence="6">
    <location>
        <begin position="123"/>
        <end position="189"/>
    </location>
</feature>
<dbReference type="InterPro" id="IPR008995">
    <property type="entry name" value="Mo/tungstate-bd_C_term_dom"/>
</dbReference>
<keyword evidence="4" id="KW-0677">Repeat</keyword>
<dbReference type="InterPro" id="IPR036390">
    <property type="entry name" value="WH_DNA-bd_sf"/>
</dbReference>
<keyword evidence="2 5" id="KW-0813">Transport</keyword>
<organism evidence="7">
    <name type="scientific">Nitratifractor salsuginis</name>
    <dbReference type="NCBI Taxonomy" id="269261"/>
    <lineage>
        <taxon>Bacteria</taxon>
        <taxon>Pseudomonadati</taxon>
        <taxon>Campylobacterota</taxon>
        <taxon>Epsilonproteobacteria</taxon>
        <taxon>Campylobacterales</taxon>
        <taxon>Sulfurovaceae</taxon>
        <taxon>Nitratifractor</taxon>
    </lineage>
</organism>
<dbReference type="GO" id="GO:0015689">
    <property type="term" value="P:molybdate ion transport"/>
    <property type="evidence" value="ECO:0007669"/>
    <property type="project" value="UniProtKB-UniRule"/>
</dbReference>
<dbReference type="Proteomes" id="UP000885722">
    <property type="component" value="Unassembled WGS sequence"/>
</dbReference>
<dbReference type="GO" id="GO:0030151">
    <property type="term" value="F:molybdenum ion binding"/>
    <property type="evidence" value="ECO:0007669"/>
    <property type="project" value="UniProtKB-UniRule"/>
</dbReference>
<dbReference type="InterPro" id="IPR005116">
    <property type="entry name" value="Transp-assoc_OB_typ1"/>
</dbReference>
<evidence type="ECO:0000256" key="2">
    <source>
        <dbReference type="ARBA" id="ARBA00022448"/>
    </source>
</evidence>
<dbReference type="Gene3D" id="2.40.50.100">
    <property type="match status" value="2"/>
</dbReference>
<comment type="similarity">
    <text evidence="1 5">Belongs to the ModE family.</text>
</comment>
<dbReference type="SUPFAM" id="SSF50331">
    <property type="entry name" value="MOP-like"/>
    <property type="match status" value="2"/>
</dbReference>
<keyword evidence="3 5" id="KW-0500">Molybdenum</keyword>
<dbReference type="AlphaFoldDB" id="A0A7V2SIA6"/>